<protein>
    <submittedName>
        <fullName evidence="3">Thioesterase family protein</fullName>
    </submittedName>
</protein>
<reference evidence="3" key="1">
    <citation type="submission" date="2022-10" db="EMBL/GenBank/DDBJ databases">
        <title>Rhodococcus sp.75.</title>
        <authorList>
            <person name="Sun M."/>
        </authorList>
    </citation>
    <scope>NUCLEOTIDE SEQUENCE</scope>
    <source>
        <strain evidence="3">75</strain>
    </source>
</reference>
<feature type="domain" description="Acyl-CoA thioesterase-like N-terminal HotDog" evidence="1">
    <location>
        <begin position="34"/>
        <end position="120"/>
    </location>
</feature>
<proteinExistence type="predicted"/>
<evidence type="ECO:0000313" key="4">
    <source>
        <dbReference type="Proteomes" id="UP001164965"/>
    </source>
</evidence>
<gene>
    <name evidence="3" type="ORF">RHODO2019_07855</name>
</gene>
<dbReference type="InterPro" id="IPR049449">
    <property type="entry name" value="TesB_ACOT8-like_N"/>
</dbReference>
<evidence type="ECO:0000259" key="1">
    <source>
        <dbReference type="Pfam" id="PF13622"/>
    </source>
</evidence>
<dbReference type="InterPro" id="IPR049450">
    <property type="entry name" value="ACOT8-like_C"/>
</dbReference>
<dbReference type="RefSeq" id="WP_265384410.1">
    <property type="nucleotide sequence ID" value="NZ_CP110615.1"/>
</dbReference>
<name>A0ABY6P4W7_9NOCA</name>
<dbReference type="InterPro" id="IPR042171">
    <property type="entry name" value="Acyl-CoA_hotdog"/>
</dbReference>
<dbReference type="Pfam" id="PF20789">
    <property type="entry name" value="4HBT_3C"/>
    <property type="match status" value="1"/>
</dbReference>
<evidence type="ECO:0000259" key="2">
    <source>
        <dbReference type="Pfam" id="PF20789"/>
    </source>
</evidence>
<dbReference type="Pfam" id="PF13622">
    <property type="entry name" value="4HBT_3"/>
    <property type="match status" value="1"/>
</dbReference>
<evidence type="ECO:0000313" key="3">
    <source>
        <dbReference type="EMBL" id="UZJ26306.1"/>
    </source>
</evidence>
<dbReference type="InterPro" id="IPR029069">
    <property type="entry name" value="HotDog_dom_sf"/>
</dbReference>
<dbReference type="SUPFAM" id="SSF54637">
    <property type="entry name" value="Thioesterase/thiol ester dehydrase-isomerase"/>
    <property type="match status" value="1"/>
</dbReference>
<dbReference type="Gene3D" id="2.40.160.210">
    <property type="entry name" value="Acyl-CoA thioesterase, double hotdog domain"/>
    <property type="match status" value="1"/>
</dbReference>
<dbReference type="EMBL" id="CP110615">
    <property type="protein sequence ID" value="UZJ26306.1"/>
    <property type="molecule type" value="Genomic_DNA"/>
</dbReference>
<dbReference type="Proteomes" id="UP001164965">
    <property type="component" value="Chromosome"/>
</dbReference>
<feature type="domain" description="Acyl-CoA thioesterase-like C-terminal" evidence="2">
    <location>
        <begin position="142"/>
        <end position="272"/>
    </location>
</feature>
<organism evidence="3 4">
    <name type="scientific">Rhodococcus antarcticus</name>
    <dbReference type="NCBI Taxonomy" id="2987751"/>
    <lineage>
        <taxon>Bacteria</taxon>
        <taxon>Bacillati</taxon>
        <taxon>Actinomycetota</taxon>
        <taxon>Actinomycetes</taxon>
        <taxon>Mycobacteriales</taxon>
        <taxon>Nocardiaceae</taxon>
        <taxon>Rhodococcus</taxon>
    </lineage>
</organism>
<accession>A0ABY6P4W7</accession>
<keyword evidence="4" id="KW-1185">Reference proteome</keyword>
<sequence length="276" mass="29494">MSRPVPSADAAFYLPLAPADDGSERFASTEHTVGPWSLAMQHMAPPSALLVRALERCSPREGTRLVRVTLEVLGVVPRADLTVRTSVVRPGRQIELLAAELLATAPDGTERAVVRAAGWRMAAHDTSGQVTAPDPVLAPVEDGVDVEPPEHWLPGYLDALEWRWLEGFLDAQGRGEVWARPRVQVVAGEEPTELQAAFAVIDSANGVGAPLDVREFTFLNTDLTVHLHRAPVGPWTGIAAETSIGPDGVGTCSAVLHDSHGAFGRSAQILLVRPRG</sequence>